<proteinExistence type="inferred from homology"/>
<evidence type="ECO:0000313" key="10">
    <source>
        <dbReference type="Proteomes" id="UP000178603"/>
    </source>
</evidence>
<dbReference type="EMBL" id="MGGW01000021">
    <property type="protein sequence ID" value="OGM53700.1"/>
    <property type="molecule type" value="Genomic_DNA"/>
</dbReference>
<keyword evidence="5" id="KW-0812">Transmembrane</keyword>
<reference evidence="9 10" key="1">
    <citation type="journal article" date="2016" name="Nat. Commun.">
        <title>Thousands of microbial genomes shed light on interconnected biogeochemical processes in an aquifer system.</title>
        <authorList>
            <person name="Anantharaman K."/>
            <person name="Brown C.T."/>
            <person name="Hug L.A."/>
            <person name="Sharon I."/>
            <person name="Castelle C.J."/>
            <person name="Probst A.J."/>
            <person name="Thomas B.C."/>
            <person name="Singh A."/>
            <person name="Wilkins M.J."/>
            <person name="Karaoz U."/>
            <person name="Brodie E.L."/>
            <person name="Williams K.H."/>
            <person name="Hubbard S.S."/>
            <person name="Banfield J.F."/>
        </authorList>
    </citation>
    <scope>NUCLEOTIDE SEQUENCE [LARGE SCALE GENOMIC DNA]</scope>
</reference>
<keyword evidence="7" id="KW-0472">Membrane</keyword>
<dbReference type="GO" id="GO:0005886">
    <property type="term" value="C:plasma membrane"/>
    <property type="evidence" value="ECO:0007669"/>
    <property type="project" value="UniProtKB-SubCell"/>
</dbReference>
<comment type="subcellular location">
    <subcellularLocation>
        <location evidence="1">Cell membrane</location>
    </subcellularLocation>
</comment>
<evidence type="ECO:0000256" key="7">
    <source>
        <dbReference type="ARBA" id="ARBA00023136"/>
    </source>
</evidence>
<dbReference type="Pfam" id="PF02397">
    <property type="entry name" value="Bac_transf"/>
    <property type="match status" value="1"/>
</dbReference>
<dbReference type="PANTHER" id="PTHR30576:SF4">
    <property type="entry name" value="UNDECAPRENYL-PHOSPHATE GALACTOSE PHOSPHOTRANSFERASE"/>
    <property type="match status" value="1"/>
</dbReference>
<dbReference type="PANTHER" id="PTHR30576">
    <property type="entry name" value="COLANIC BIOSYNTHESIS UDP-GLUCOSE LIPID CARRIER TRANSFERASE"/>
    <property type="match status" value="1"/>
</dbReference>
<accession>A0A1F8APX3</accession>
<protein>
    <recommendedName>
        <fullName evidence="8">Bacterial sugar transferase domain-containing protein</fullName>
    </recommendedName>
</protein>
<feature type="domain" description="Bacterial sugar transferase" evidence="8">
    <location>
        <begin position="34"/>
        <end position="231"/>
    </location>
</feature>
<evidence type="ECO:0000313" key="9">
    <source>
        <dbReference type="EMBL" id="OGM53700.1"/>
    </source>
</evidence>
<dbReference type="GO" id="GO:0016780">
    <property type="term" value="F:phosphotransferase activity, for other substituted phosphate groups"/>
    <property type="evidence" value="ECO:0007669"/>
    <property type="project" value="TreeGrafter"/>
</dbReference>
<evidence type="ECO:0000256" key="3">
    <source>
        <dbReference type="ARBA" id="ARBA00022475"/>
    </source>
</evidence>
<evidence type="ECO:0000256" key="5">
    <source>
        <dbReference type="ARBA" id="ARBA00022692"/>
    </source>
</evidence>
<keyword evidence="4" id="KW-0808">Transferase</keyword>
<evidence type="ECO:0000256" key="6">
    <source>
        <dbReference type="ARBA" id="ARBA00022989"/>
    </source>
</evidence>
<dbReference type="InterPro" id="IPR003362">
    <property type="entry name" value="Bact_transf"/>
</dbReference>
<evidence type="ECO:0000259" key="8">
    <source>
        <dbReference type="Pfam" id="PF02397"/>
    </source>
</evidence>
<dbReference type="AlphaFoldDB" id="A0A1F8APX3"/>
<keyword evidence="6" id="KW-1133">Transmembrane helix</keyword>
<sequence length="237" mass="26680">MTWELDPDLRQRSEAILETKSDRIGRAYWDSRLKRSLDLVASGMSLPFASFPVVLGGLAILASDRHNPLVDVGYDLLDSGRKTRHYKMRTMVPNAQVLEAEVVGGMLLKDFKKGRRDPRVTRVGKFLRKTTLDELPQLINVLQGDLSMVGPRMPSMTDWGYIRENRDSEPYKSFIDLLHEGLKIGATGFYGIMGRSNLDMGNRLGLDVVYGEKASFKGDLRIIGLTFPIFLSRNKSA</sequence>
<evidence type="ECO:0000256" key="4">
    <source>
        <dbReference type="ARBA" id="ARBA00022679"/>
    </source>
</evidence>
<name>A0A1F8APX3_9BACT</name>
<keyword evidence="3" id="KW-1003">Cell membrane</keyword>
<comment type="caution">
    <text evidence="9">The sequence shown here is derived from an EMBL/GenBank/DDBJ whole genome shotgun (WGS) entry which is preliminary data.</text>
</comment>
<organism evidence="9 10">
    <name type="scientific">Candidatus Woesebacteria bacterium RIFCSPHIGHO2_12_FULL_41_24</name>
    <dbReference type="NCBI Taxonomy" id="1802510"/>
    <lineage>
        <taxon>Bacteria</taxon>
        <taxon>Candidatus Woeseibacteriota</taxon>
    </lineage>
</organism>
<evidence type="ECO:0000256" key="2">
    <source>
        <dbReference type="ARBA" id="ARBA00006464"/>
    </source>
</evidence>
<evidence type="ECO:0000256" key="1">
    <source>
        <dbReference type="ARBA" id="ARBA00004236"/>
    </source>
</evidence>
<comment type="similarity">
    <text evidence="2">Belongs to the bacterial sugar transferase family.</text>
</comment>
<dbReference type="Proteomes" id="UP000178603">
    <property type="component" value="Unassembled WGS sequence"/>
</dbReference>
<gene>
    <name evidence="9" type="ORF">A3E44_02350</name>
</gene>